<name>A0A7G6SVU3_9HYPH</name>
<dbReference type="PROSITE" id="PS00330">
    <property type="entry name" value="HEMOLYSIN_CALCIUM"/>
    <property type="match status" value="1"/>
</dbReference>
<dbReference type="InterPro" id="IPR019960">
    <property type="entry name" value="T1SS_VCA0849"/>
</dbReference>
<dbReference type="SUPFAM" id="SSF51120">
    <property type="entry name" value="beta-Roll"/>
    <property type="match status" value="1"/>
</dbReference>
<dbReference type="InterPro" id="IPR011049">
    <property type="entry name" value="Serralysin-like_metalloprot_C"/>
</dbReference>
<organism evidence="2 3">
    <name type="scientific">Mesorhizobium huakuii</name>
    <dbReference type="NCBI Taxonomy" id="28104"/>
    <lineage>
        <taxon>Bacteria</taxon>
        <taxon>Pseudomonadati</taxon>
        <taxon>Pseudomonadota</taxon>
        <taxon>Alphaproteobacteria</taxon>
        <taxon>Hyphomicrobiales</taxon>
        <taxon>Phyllobacteriaceae</taxon>
        <taxon>Mesorhizobium</taxon>
    </lineage>
</organism>
<dbReference type="Pfam" id="PF17963">
    <property type="entry name" value="Big_9"/>
    <property type="match status" value="2"/>
</dbReference>
<dbReference type="EMBL" id="CP050296">
    <property type="protein sequence ID" value="QND58625.1"/>
    <property type="molecule type" value="Genomic_DNA"/>
</dbReference>
<proteinExistence type="predicted"/>
<dbReference type="InterPro" id="IPR018511">
    <property type="entry name" value="Hemolysin-typ_Ca-bd_CS"/>
</dbReference>
<dbReference type="NCBIfam" id="TIGR03661">
    <property type="entry name" value="T1SS_VCA0849"/>
    <property type="match status" value="1"/>
</dbReference>
<accession>A0A7G6SVU3</accession>
<evidence type="ECO:0000313" key="2">
    <source>
        <dbReference type="EMBL" id="QND58625.1"/>
    </source>
</evidence>
<dbReference type="PRINTS" id="PR00313">
    <property type="entry name" value="CABNDNGRPT"/>
</dbReference>
<dbReference type="PANTHER" id="PTHR39431">
    <property type="entry name" value="FRPA/C-RELATED PROTEIN"/>
    <property type="match status" value="1"/>
</dbReference>
<dbReference type="InterPro" id="IPR001343">
    <property type="entry name" value="Hemolysn_Ca-bd"/>
</dbReference>
<feature type="region of interest" description="Disordered" evidence="1">
    <location>
        <begin position="466"/>
        <end position="490"/>
    </location>
</feature>
<protein>
    <submittedName>
        <fullName evidence="2">Type I secretion C-terminal target domain-containing protein</fullName>
    </submittedName>
</protein>
<dbReference type="PANTHER" id="PTHR39431:SF1">
    <property type="entry name" value="FRPA_C-RELATED PROTEIN"/>
    <property type="match status" value="1"/>
</dbReference>
<reference evidence="3" key="1">
    <citation type="journal article" date="2020" name="Mol. Plant Microbe">
        <title>Rhizobial microsymbionts of the narrowly endemic Oxytropis species growing in Kamchatka are characterized by significant genetic diversity and possess a set of genes that are associated with T3SS and T6SS secretion systems and can affect the development of symbiosis.</title>
        <authorList>
            <person name="Safronova V."/>
            <person name="Guro P."/>
            <person name="Sazanova A."/>
            <person name="Kuznetsova I."/>
            <person name="Belimov A."/>
            <person name="Yakubov V."/>
            <person name="Chirak E."/>
            <person name="Afonin A."/>
            <person name="Gogolev Y."/>
            <person name="Andronov E."/>
            <person name="Tikhonovich I."/>
        </authorList>
    </citation>
    <scope>NUCLEOTIDE SEQUENCE [LARGE SCALE GENOMIC DNA]</scope>
    <source>
        <strain evidence="3">583</strain>
    </source>
</reference>
<dbReference type="Pfam" id="PF00353">
    <property type="entry name" value="HemolysinCabind"/>
    <property type="match status" value="1"/>
</dbReference>
<dbReference type="InterPro" id="IPR010221">
    <property type="entry name" value="VCBS_dom"/>
</dbReference>
<feature type="compositionally biased region" description="Polar residues" evidence="1">
    <location>
        <begin position="472"/>
        <end position="490"/>
    </location>
</feature>
<dbReference type="GO" id="GO:0005509">
    <property type="term" value="F:calcium ion binding"/>
    <property type="evidence" value="ECO:0007669"/>
    <property type="project" value="InterPro"/>
</dbReference>
<dbReference type="AlphaFoldDB" id="A0A7G6SVU3"/>
<dbReference type="RefSeq" id="WP_183456298.1">
    <property type="nucleotide sequence ID" value="NZ_CP050296.1"/>
</dbReference>
<evidence type="ECO:0000256" key="1">
    <source>
        <dbReference type="SAM" id="MobiDB-lite"/>
    </source>
</evidence>
<dbReference type="NCBIfam" id="TIGR01965">
    <property type="entry name" value="VCBS_repeat"/>
    <property type="match status" value="3"/>
</dbReference>
<sequence>MLVNDVAGADGATIDGVRAAGGNTTTPVSGGVGTDIAGLHGTLHLNADGSYTYQSTANNIAANTTDVFVYTLKDGDGDLSTTTLTINLTDVTITAPADSDVTVNEAALDLVKAGADLAAGTVTGSLPALTTETDATNQLNATGGVGTLHYQLVSGGNAATAGTYGTIQVNDDGTYVYTLTKPFDTSPDANNGTNIESAENFTYKVTDANGNTSTGTITVNIVDDVPTANANSGNVNEGALLTVTAAPACWPMTLPAPTALLPAAGLWVPAPRGGDTTTAVTTGAGSDIAGLHGTLHLNADGSYTYQSTAHGINSNTTDVFVYTIKDGDGDLSTTTLTINLTDINDAPVVANTQNWMSSDPGQQALGTPTYPNGYPLLVTIPTDADGDNLIVTATGTIPTGTFYFNGVSYVALTTGTVLYNPSASINLLDDLVYRPTTTVTDTVNNNLSLDVYDGTAHVTQTVGIHEVPPTSLPSDTSQIGTGKSPLTSGNDQVTTLTLSAATVNAITADPHGATVVVYTDFQESPFDTPIPVSEQNPGVFGDSSAGSHREQEVQVEIIIGTNHFAVVEDDLTAGTFEQSWFFDAATGLMKATVNYDHVFLLDAGGNATTTTLASYLIDHPPTAGDSWTLSYFDNNGGNYQARQVSFSFFSHDPGDPGITVNGDATLADQIYGTSGVDHLSGGGGNDVIVGRGGNDFLTGGAGADTFVIGTGDSIPVIGGSGNAGTISGYDVITDFVAGTDKLTLPGTLVAATAGLVDGAGDSVLTIGGDTVESHSVTNGIASFFGTDAGTSPLAITTTSGVAAAVQYLMGTDIGNAGATLAFTATISGVNHTYVYTQTTASAGVGALVDLQGVTVANLNTLIGGSVDPVILDLNHNGFTFSDVSHGAQFDMNGDGTKEQLAWNTSNDGMLAVDLNHDGKIDDGTELFTPNFDGGHFASGAAALASLDSNHDGVIDHNDAAFSSLLIWKDANANGTSDAGELSSLADNGVASINTAAHPAVGEIDGQTVTGNGTFQMADGTSGNYIEVELDTSLVAPAQPSVASDGTRTFAIGSLEVADLIADFHDGANGDKIDLSALLKGLAGVTDLEAGGFVEISQSLANAANAEVKVDTNGGGDNYHTVAVLENYTFHSAAEAVKILYDDSHGTKTDVA</sequence>
<gene>
    <name evidence="2" type="ORF">HB778_20025</name>
</gene>
<evidence type="ECO:0000313" key="3">
    <source>
        <dbReference type="Proteomes" id="UP000515465"/>
    </source>
</evidence>
<dbReference type="Proteomes" id="UP000515465">
    <property type="component" value="Chromosome"/>
</dbReference>
<dbReference type="Gene3D" id="2.150.10.10">
    <property type="entry name" value="Serralysin-like metalloprotease, C-terminal"/>
    <property type="match status" value="1"/>
</dbReference>